<evidence type="ECO:0008006" key="3">
    <source>
        <dbReference type="Google" id="ProtNLM"/>
    </source>
</evidence>
<accession>A0AAV0Y4D2</accession>
<proteinExistence type="predicted"/>
<evidence type="ECO:0000313" key="1">
    <source>
        <dbReference type="EMBL" id="CAI6374823.1"/>
    </source>
</evidence>
<name>A0AAV0Y4D2_9HEMI</name>
<evidence type="ECO:0000313" key="2">
    <source>
        <dbReference type="Proteomes" id="UP001160148"/>
    </source>
</evidence>
<reference evidence="1 2" key="1">
    <citation type="submission" date="2023-01" db="EMBL/GenBank/DDBJ databases">
        <authorList>
            <person name="Whitehead M."/>
        </authorList>
    </citation>
    <scope>NUCLEOTIDE SEQUENCE [LARGE SCALE GENOMIC DNA]</scope>
</reference>
<keyword evidence="2" id="KW-1185">Reference proteome</keyword>
<organism evidence="1 2">
    <name type="scientific">Macrosiphum euphorbiae</name>
    <name type="common">potato aphid</name>
    <dbReference type="NCBI Taxonomy" id="13131"/>
    <lineage>
        <taxon>Eukaryota</taxon>
        <taxon>Metazoa</taxon>
        <taxon>Ecdysozoa</taxon>
        <taxon>Arthropoda</taxon>
        <taxon>Hexapoda</taxon>
        <taxon>Insecta</taxon>
        <taxon>Pterygota</taxon>
        <taxon>Neoptera</taxon>
        <taxon>Paraneoptera</taxon>
        <taxon>Hemiptera</taxon>
        <taxon>Sternorrhyncha</taxon>
        <taxon>Aphidomorpha</taxon>
        <taxon>Aphidoidea</taxon>
        <taxon>Aphididae</taxon>
        <taxon>Macrosiphini</taxon>
        <taxon>Macrosiphum</taxon>
    </lineage>
</organism>
<dbReference type="AlphaFoldDB" id="A0AAV0Y4D2"/>
<gene>
    <name evidence="1" type="ORF">MEUPH1_LOCUS28402</name>
</gene>
<comment type="caution">
    <text evidence="1">The sequence shown here is derived from an EMBL/GenBank/DDBJ whole genome shotgun (WGS) entry which is preliminary data.</text>
</comment>
<dbReference type="EMBL" id="CARXXK010001250">
    <property type="protein sequence ID" value="CAI6374823.1"/>
    <property type="molecule type" value="Genomic_DNA"/>
</dbReference>
<sequence length="836" mass="95294">MVGRKPLVDPLRIINAVLYYKSAVLEENNGVKKIVVASNTVWSDISNRLGGSISKSALYIFVQQGRHGIHEKLGIGIANKRLDSENNVQSVEPIVAFGSWTNILAEHTWMHTNLPCCIAFRRAKVTDEGNHFIVIDGRCSICYSYFKGVIFEKPSENSRVLMECTYTGQFDDPHKIIKKRRLTGKAKINVVSAIVNCGKSSETYREFEAVRLMKPGDPEPAIIPSGGALRTLKWRHNSEKLRNKDTITALALMKEEEEYKNVLQDMGCFPFFLHYQSSEQIHVYRDYCRNCPRPKIIIDATGSVISNFKKCGMEKTKSLFLYEILVYDASKKHSFTVSNMISERHTNIAIFNWFARWLNCNVPSPKETVCDQSLALISAIVQCFTQYSSLQEYLNVCADLTLNQLDSNSHWLPRYFVRTDVAHFIKMITRWPPLKTTSRRVKEIILRVFGLLIKSQSIEDIYSLILSMFIVLTSETDGNDVELGHETACERHKIRLIEATSSGFINFEEEFNEIMLMADNENEARILLEEEYDRQYEGLDNLNNPFKSWAEEILKRSELLLREGSGINAMYMPTLIPHIIKCLKLLPLWSGLMVPIFGFGDETTSSAAVESSFKKLKTLTFKDISLPTNIETFLERHIISLRGTSLLRSSHQNVLLDSLQLHANNNSHQTENEVQNADIINDQSEREDLVPQIDNVSNIQSDNLNEEDTAVESWKRRSKKQRTTKSYLVPNPHLRHLDINKSKNILSLPLLKNGSRAEELKSCAVQSIGKIIMSNTCAFDTVSSIIRVAYCDSIKYSQELDNFLENNEYFSFISKIVRQGITSSTYSDRSSIMVGI</sequence>
<dbReference type="Proteomes" id="UP001160148">
    <property type="component" value="Unassembled WGS sequence"/>
</dbReference>
<protein>
    <recommendedName>
        <fullName evidence="3">NOF-FB transposable element protein</fullName>
    </recommendedName>
</protein>